<comment type="caution">
    <text evidence="1">The sequence shown here is derived from an EMBL/GenBank/DDBJ whole genome shotgun (WGS) entry which is preliminary data.</text>
</comment>
<accession>A0A644XWJ6</accession>
<dbReference type="AlphaFoldDB" id="A0A644XWJ6"/>
<protein>
    <submittedName>
        <fullName evidence="1">Uncharacterized protein</fullName>
    </submittedName>
</protein>
<reference evidence="1" key="1">
    <citation type="submission" date="2019-08" db="EMBL/GenBank/DDBJ databases">
        <authorList>
            <person name="Kucharzyk K."/>
            <person name="Murdoch R.W."/>
            <person name="Higgins S."/>
            <person name="Loffler F."/>
        </authorList>
    </citation>
    <scope>NUCLEOTIDE SEQUENCE</scope>
</reference>
<evidence type="ECO:0000313" key="1">
    <source>
        <dbReference type="EMBL" id="MPM20555.1"/>
    </source>
</evidence>
<organism evidence="1">
    <name type="scientific">bioreactor metagenome</name>
    <dbReference type="NCBI Taxonomy" id="1076179"/>
    <lineage>
        <taxon>unclassified sequences</taxon>
        <taxon>metagenomes</taxon>
        <taxon>ecological metagenomes</taxon>
    </lineage>
</organism>
<dbReference type="EMBL" id="VSSQ01003410">
    <property type="protein sequence ID" value="MPM20555.1"/>
    <property type="molecule type" value="Genomic_DNA"/>
</dbReference>
<name>A0A644XWJ6_9ZZZZ</name>
<proteinExistence type="predicted"/>
<gene>
    <name evidence="1" type="ORF">SDC9_66986</name>
</gene>
<sequence length="63" mass="7377">MGSVLEECALICVVQLEFFCGLVHGRLQFMELQVDEFLIDRLIVPFTDLFGEQSQRLQRFRDP</sequence>